<dbReference type="CDD" id="cd14738">
    <property type="entry name" value="PAAR_2"/>
    <property type="match status" value="1"/>
</dbReference>
<gene>
    <name evidence="2" type="ORF">SAMN04487894_11789</name>
</gene>
<evidence type="ECO:0000313" key="3">
    <source>
        <dbReference type="Proteomes" id="UP000198757"/>
    </source>
</evidence>
<keyword evidence="3" id="KW-1185">Reference proteome</keyword>
<sequence length="208" mass="20530">MGKPAARVGDMHVCPLVNGLVPHVGGPVLPAGVPNVLIGGQPAAVSGDTCVCTGPPDVIVQGSSGVLIGGRPAARLGDATAHGGIIVLGCFTVLIGEMAGGGSAGKAGGMAGLAGKGTIGAARAKDIINGEALKEAARKGAAVAKKTTKEDFTATFTLNDEAQKAVAGRRYEIRTGDGKTHEGKTNSSGATEPLQGYTTADCAVTFLK</sequence>
<dbReference type="Proteomes" id="UP000198757">
    <property type="component" value="Unassembled WGS sequence"/>
</dbReference>
<dbReference type="Gene3D" id="2.60.200.60">
    <property type="match status" value="2"/>
</dbReference>
<dbReference type="InterPro" id="IPR008727">
    <property type="entry name" value="PAAR_motif"/>
</dbReference>
<evidence type="ECO:0000313" key="2">
    <source>
        <dbReference type="EMBL" id="SDD98710.1"/>
    </source>
</evidence>
<dbReference type="RefSeq" id="WP_090392464.1">
    <property type="nucleotide sequence ID" value="NZ_FMZO01000017.1"/>
</dbReference>
<dbReference type="AlphaFoldDB" id="A0A1G6Z7Y2"/>
<reference evidence="3" key="1">
    <citation type="submission" date="2016-10" db="EMBL/GenBank/DDBJ databases">
        <authorList>
            <person name="Varghese N."/>
            <person name="Submissions S."/>
        </authorList>
    </citation>
    <scope>NUCLEOTIDE SEQUENCE [LARGE SCALE GENOMIC DNA]</scope>
    <source>
        <strain evidence="3">DSM 25811 / CCM 8410 / LMG 26954 / E90</strain>
    </source>
</reference>
<dbReference type="EMBL" id="FMZO01000017">
    <property type="protein sequence ID" value="SDD98710.1"/>
    <property type="molecule type" value="Genomic_DNA"/>
</dbReference>
<feature type="compositionally biased region" description="Basic and acidic residues" evidence="1">
    <location>
        <begin position="171"/>
        <end position="184"/>
    </location>
</feature>
<name>A0A1G6Z7Y2_NIADE</name>
<evidence type="ECO:0000256" key="1">
    <source>
        <dbReference type="SAM" id="MobiDB-lite"/>
    </source>
</evidence>
<accession>A0A1G6Z7Y2</accession>
<dbReference type="STRING" id="1285928.SAMN04487894_11789"/>
<protein>
    <submittedName>
        <fullName evidence="2">Zn-binding Pro-Ala-Ala-Arg (PAAR) domain-containing protein, incolved in TypeVI secretion</fullName>
    </submittedName>
</protein>
<organism evidence="2 3">
    <name type="scientific">Niabella drilacis (strain DSM 25811 / CCM 8410 / CCUG 62505 / LMG 26954 / E90)</name>
    <dbReference type="NCBI Taxonomy" id="1285928"/>
    <lineage>
        <taxon>Bacteria</taxon>
        <taxon>Pseudomonadati</taxon>
        <taxon>Bacteroidota</taxon>
        <taxon>Chitinophagia</taxon>
        <taxon>Chitinophagales</taxon>
        <taxon>Chitinophagaceae</taxon>
        <taxon>Niabella</taxon>
    </lineage>
</organism>
<proteinExistence type="predicted"/>
<feature type="region of interest" description="Disordered" evidence="1">
    <location>
        <begin position="171"/>
        <end position="192"/>
    </location>
</feature>
<dbReference type="OrthoDB" id="9807902at2"/>
<dbReference type="Pfam" id="PF05488">
    <property type="entry name" value="PAAR_motif"/>
    <property type="match status" value="1"/>
</dbReference>